<dbReference type="Gene3D" id="3.90.550.10">
    <property type="entry name" value="Spore Coat Polysaccharide Biosynthesis Protein SpsA, Chain A"/>
    <property type="match status" value="1"/>
</dbReference>
<dbReference type="CDD" id="cd11558">
    <property type="entry name" value="W2_eIF2B_epsilon"/>
    <property type="match status" value="1"/>
</dbReference>
<dbReference type="InterPro" id="IPR051956">
    <property type="entry name" value="eIF2B_epsilon"/>
</dbReference>
<dbReference type="EMBL" id="FO082275">
    <property type="protein sequence ID" value="CCO15912.1"/>
    <property type="molecule type" value="Genomic_DNA"/>
</dbReference>
<dbReference type="Pfam" id="PF25084">
    <property type="entry name" value="LbH_EIF2B"/>
    <property type="match status" value="1"/>
</dbReference>
<dbReference type="PROSITE" id="PS51363">
    <property type="entry name" value="W2"/>
    <property type="match status" value="1"/>
</dbReference>
<feature type="region of interest" description="Disordered" evidence="9">
    <location>
        <begin position="219"/>
        <end position="246"/>
    </location>
</feature>
<dbReference type="InterPro" id="IPR029044">
    <property type="entry name" value="Nucleotide-diphossugar_trans"/>
</dbReference>
<dbReference type="KEGG" id="bpg:Bathy04g01240"/>
<dbReference type="InterPro" id="IPR011004">
    <property type="entry name" value="Trimer_LpxA-like_sf"/>
</dbReference>
<sequence length="869" mass="95960">MAFSDHHAKETLQAVVLCDFDEHDHFRPLSHRRRSLATDDEEEEDETLSSSSVPNCLLPLANVALLDRTLEFLISNGAKEIFVVCGKKQREALEKHGKRRGGFLCESSSSAKKGSSGAGANATGSGFTIRLLQSANLETVGDALRFVEQQQVINHDFILCTGDIVANVDLSRAVAKHKQRRKKDKLCVATLCFARDGRDSREGKFGEAELVLGLARTSFGSSGGSRSNKEESENGNSNNNNANNIDNKNEDEFKIVAFKESKGGVTKATGGPFTIDAALFSEHEEVEVETNARDLRVDICSPEVLMLFTDNFDYQSIRKDFVCGVLDERELGNQLHAHFIDLGREYCARANDARSFGAIGRDVVRGYCHPQTIDGNCVLFDNTNKEGTKFRKSNYRKIAAGKGHCVSRFENSFADDDVTVDTSAFIQSGCVLGRNTKIGAKCVLRDAIIGQNCSIGSNVTITNCVLFDGCIVENDAKLTHALVGCNAKIGEKAIIHAGSVVGTEVVIGKNFELAPNSRIGCVPQSSCEDDDSDSDSDSSSTMSGEDSNGSHLERDEHHHHHHHNDFEHLYGEEMAKKFAEQLHLGPDEECSNAQSVGAGGKGYRWICPSFRTKSLVPGVVPKKRTYPNEMKSSNNKVGEIEVKKEANASGDKDEDKDDEMEEDSDSDSDADERHFHKEVSETFLRALRDDTIDENVTVELQGLKMAENRTFADIARYVLCAMFALSMPPTAKCDKQFRKLFPTEFPSDANECVSRVKKHVKRYAPLLAKFLKSEDDQVEVLLTLEEFCAEEGAFKDCQGKHVANAFAKILHLLYDADVLSESAVLAWADEKDDAEEKDLVFLKKAAPFVKWLREAESESEDDESSDEED</sequence>
<dbReference type="InterPro" id="IPR003307">
    <property type="entry name" value="W2_domain"/>
</dbReference>
<dbReference type="InterPro" id="IPR056764">
    <property type="entry name" value="LbH_EIF2B3/5"/>
</dbReference>
<dbReference type="InterPro" id="IPR016024">
    <property type="entry name" value="ARM-type_fold"/>
</dbReference>
<dbReference type="PANTHER" id="PTHR45887:SF1">
    <property type="entry name" value="TRANSLATION INITIATION FACTOR EIF-2B SUBUNIT EPSILON"/>
    <property type="match status" value="1"/>
</dbReference>
<protein>
    <recommendedName>
        <fullName evidence="6">Translation initiation factor eIF2B subunit epsilon</fullName>
    </recommendedName>
    <alternativeName>
        <fullName evidence="7">eIF2B GDP-GTP exchange factor subunit epsilon</fullName>
    </alternativeName>
</protein>
<evidence type="ECO:0000256" key="6">
    <source>
        <dbReference type="ARBA" id="ARBA00044144"/>
    </source>
</evidence>
<dbReference type="Proteomes" id="UP000198341">
    <property type="component" value="Chromosome 4"/>
</dbReference>
<evidence type="ECO:0000259" key="10">
    <source>
        <dbReference type="PROSITE" id="PS51363"/>
    </source>
</evidence>
<keyword evidence="4" id="KW-0396">Initiation factor</keyword>
<dbReference type="PANTHER" id="PTHR45887">
    <property type="entry name" value="TRANSLATION INITIATION FACTOR EIF-2B SUBUNIT EPSILON"/>
    <property type="match status" value="1"/>
</dbReference>
<feature type="compositionally biased region" description="Low complexity" evidence="9">
    <location>
        <begin position="234"/>
        <end position="246"/>
    </location>
</feature>
<dbReference type="SUPFAM" id="SSF53448">
    <property type="entry name" value="Nucleotide-diphospho-sugar transferases"/>
    <property type="match status" value="1"/>
</dbReference>
<name>K8ECZ8_9CHLO</name>
<dbReference type="Gene3D" id="1.25.40.180">
    <property type="match status" value="1"/>
</dbReference>
<evidence type="ECO:0000313" key="12">
    <source>
        <dbReference type="Proteomes" id="UP000198341"/>
    </source>
</evidence>
<dbReference type="AlphaFoldDB" id="K8ECZ8"/>
<dbReference type="RefSeq" id="XP_007513387.1">
    <property type="nucleotide sequence ID" value="XM_007513325.1"/>
</dbReference>
<feature type="compositionally biased region" description="Basic and acidic residues" evidence="9">
    <location>
        <begin position="638"/>
        <end position="653"/>
    </location>
</feature>
<feature type="region of interest" description="Disordered" evidence="9">
    <location>
        <begin position="621"/>
        <end position="675"/>
    </location>
</feature>
<evidence type="ECO:0000256" key="1">
    <source>
        <dbReference type="ARBA" id="ARBA00004514"/>
    </source>
</evidence>
<dbReference type="SUPFAM" id="SSF48371">
    <property type="entry name" value="ARM repeat"/>
    <property type="match status" value="1"/>
</dbReference>
<dbReference type="GO" id="GO:0003743">
    <property type="term" value="F:translation initiation factor activity"/>
    <property type="evidence" value="ECO:0007669"/>
    <property type="project" value="TreeGrafter"/>
</dbReference>
<dbReference type="GO" id="GO:0031369">
    <property type="term" value="F:translation initiation factor binding"/>
    <property type="evidence" value="ECO:0007669"/>
    <property type="project" value="InterPro"/>
</dbReference>
<dbReference type="STRING" id="41875.K8ECZ8"/>
<evidence type="ECO:0000256" key="9">
    <source>
        <dbReference type="SAM" id="MobiDB-lite"/>
    </source>
</evidence>
<dbReference type="OrthoDB" id="424572at2759"/>
<keyword evidence="12" id="KW-1185">Reference proteome</keyword>
<feature type="compositionally biased region" description="Low complexity" evidence="9">
    <location>
        <begin position="537"/>
        <end position="550"/>
    </location>
</feature>
<dbReference type="Gene3D" id="2.160.10.10">
    <property type="entry name" value="Hexapeptide repeat proteins"/>
    <property type="match status" value="2"/>
</dbReference>
<gene>
    <name evidence="11" type="ORF">Bathy04g01240</name>
</gene>
<reference evidence="11 12" key="1">
    <citation type="submission" date="2011-10" db="EMBL/GenBank/DDBJ databases">
        <authorList>
            <person name="Genoscope - CEA"/>
        </authorList>
    </citation>
    <scope>NUCLEOTIDE SEQUENCE [LARGE SCALE GENOMIC DNA]</scope>
    <source>
        <strain evidence="11 12">RCC 1105</strain>
    </source>
</reference>
<dbReference type="InterPro" id="IPR044123">
    <property type="entry name" value="W2_eIF2B_epsilon"/>
</dbReference>
<comment type="subunit">
    <text evidence="8">Component of the translation initiation factor 2B (eIF2B) complex which is a heterodecamer of two sets of five different subunits: alpha, beta, gamma, delta and epsilon. Subunits alpha, beta and delta comprise a regulatory subcomplex and subunits epsilon and gamma comprise a catalytic subcomplex. Within the complex, the hexameric regulatory complex resides at the center, with the two heterodimeric catalytic subcomplexes bound on opposite sides.</text>
</comment>
<evidence type="ECO:0000256" key="2">
    <source>
        <dbReference type="ARBA" id="ARBA00007878"/>
    </source>
</evidence>
<organism evidence="11 12">
    <name type="scientific">Bathycoccus prasinos</name>
    <dbReference type="NCBI Taxonomy" id="41875"/>
    <lineage>
        <taxon>Eukaryota</taxon>
        <taxon>Viridiplantae</taxon>
        <taxon>Chlorophyta</taxon>
        <taxon>Mamiellophyceae</taxon>
        <taxon>Mamiellales</taxon>
        <taxon>Bathycoccaceae</taxon>
        <taxon>Bathycoccus</taxon>
    </lineage>
</organism>
<evidence type="ECO:0000256" key="5">
    <source>
        <dbReference type="ARBA" id="ARBA00022917"/>
    </source>
</evidence>
<dbReference type="eggNOG" id="KOG1461">
    <property type="taxonomic scope" value="Eukaryota"/>
</dbReference>
<evidence type="ECO:0000256" key="4">
    <source>
        <dbReference type="ARBA" id="ARBA00022540"/>
    </source>
</evidence>
<feature type="region of interest" description="Disordered" evidence="9">
    <location>
        <begin position="522"/>
        <end position="566"/>
    </location>
</feature>
<dbReference type="SMART" id="SM00515">
    <property type="entry name" value="eIF5C"/>
    <property type="match status" value="1"/>
</dbReference>
<comment type="subcellular location">
    <subcellularLocation>
        <location evidence="1">Cytoplasm</location>
        <location evidence="1">Cytosol</location>
    </subcellularLocation>
</comment>
<evidence type="ECO:0000256" key="3">
    <source>
        <dbReference type="ARBA" id="ARBA00022490"/>
    </source>
</evidence>
<evidence type="ECO:0000256" key="8">
    <source>
        <dbReference type="ARBA" id="ARBA00046432"/>
    </source>
</evidence>
<dbReference type="GO" id="GO:0005851">
    <property type="term" value="C:eukaryotic translation initiation factor 2B complex"/>
    <property type="evidence" value="ECO:0007669"/>
    <property type="project" value="TreeGrafter"/>
</dbReference>
<comment type="similarity">
    <text evidence="2">Belongs to the eIF-2B gamma/epsilon subunits family.</text>
</comment>
<feature type="compositionally biased region" description="Acidic residues" evidence="9">
    <location>
        <begin position="527"/>
        <end position="536"/>
    </location>
</feature>
<dbReference type="GO" id="GO:0005085">
    <property type="term" value="F:guanyl-nucleotide exchange factor activity"/>
    <property type="evidence" value="ECO:0007669"/>
    <property type="project" value="InterPro"/>
</dbReference>
<dbReference type="SUPFAM" id="SSF51161">
    <property type="entry name" value="Trimeric LpxA-like enzymes"/>
    <property type="match status" value="1"/>
</dbReference>
<feature type="domain" description="W2" evidence="10">
    <location>
        <begin position="669"/>
        <end position="862"/>
    </location>
</feature>
<dbReference type="Pfam" id="PF02020">
    <property type="entry name" value="W2"/>
    <property type="match status" value="1"/>
</dbReference>
<keyword evidence="5" id="KW-0648">Protein biosynthesis</keyword>
<proteinExistence type="inferred from homology"/>
<keyword evidence="3" id="KW-0963">Cytoplasm</keyword>
<feature type="compositionally biased region" description="Acidic residues" evidence="9">
    <location>
        <begin position="654"/>
        <end position="670"/>
    </location>
</feature>
<dbReference type="GeneID" id="19016149"/>
<accession>K8ECZ8</accession>
<evidence type="ECO:0000256" key="7">
    <source>
        <dbReference type="ARBA" id="ARBA00044345"/>
    </source>
</evidence>
<evidence type="ECO:0000313" key="11">
    <source>
        <dbReference type="EMBL" id="CCO15912.1"/>
    </source>
</evidence>